<comment type="caution">
    <text evidence="1">The sequence shown here is derived from an EMBL/GenBank/DDBJ whole genome shotgun (WGS) entry which is preliminary data.</text>
</comment>
<reference evidence="2" key="1">
    <citation type="journal article" date="2023" name="Front. Plant Sci.">
        <title>Chromosomal-level genome assembly of Melastoma candidum provides insights into trichome evolution.</title>
        <authorList>
            <person name="Zhong Y."/>
            <person name="Wu W."/>
            <person name="Sun C."/>
            <person name="Zou P."/>
            <person name="Liu Y."/>
            <person name="Dai S."/>
            <person name="Zhou R."/>
        </authorList>
    </citation>
    <scope>NUCLEOTIDE SEQUENCE [LARGE SCALE GENOMIC DNA]</scope>
</reference>
<proteinExistence type="predicted"/>
<name>A0ACB9RQ15_9MYRT</name>
<dbReference type="EMBL" id="CM042882">
    <property type="protein sequence ID" value="KAI4380934.1"/>
    <property type="molecule type" value="Genomic_DNA"/>
</dbReference>
<evidence type="ECO:0000313" key="2">
    <source>
        <dbReference type="Proteomes" id="UP001057402"/>
    </source>
</evidence>
<organism evidence="1 2">
    <name type="scientific">Melastoma candidum</name>
    <dbReference type="NCBI Taxonomy" id="119954"/>
    <lineage>
        <taxon>Eukaryota</taxon>
        <taxon>Viridiplantae</taxon>
        <taxon>Streptophyta</taxon>
        <taxon>Embryophyta</taxon>
        <taxon>Tracheophyta</taxon>
        <taxon>Spermatophyta</taxon>
        <taxon>Magnoliopsida</taxon>
        <taxon>eudicotyledons</taxon>
        <taxon>Gunneridae</taxon>
        <taxon>Pentapetalae</taxon>
        <taxon>rosids</taxon>
        <taxon>malvids</taxon>
        <taxon>Myrtales</taxon>
        <taxon>Melastomataceae</taxon>
        <taxon>Melastomatoideae</taxon>
        <taxon>Melastomateae</taxon>
        <taxon>Melastoma</taxon>
    </lineage>
</organism>
<sequence length="112" mass="12591">MADAHKANLHHQPNTQYLVFLPMLCSRSSFKDVKWVDEVGSYPSRDEDEPLSPKVGYMGQVKRNGRVIGFPTSNSRTPIGARAGGGKHSKLQRMFSGESPRYQQNFLLFGFC</sequence>
<protein>
    <submittedName>
        <fullName evidence="1">Uncharacterized protein</fullName>
    </submittedName>
</protein>
<accession>A0ACB9RQ15</accession>
<evidence type="ECO:0000313" key="1">
    <source>
        <dbReference type="EMBL" id="KAI4380934.1"/>
    </source>
</evidence>
<dbReference type="Proteomes" id="UP001057402">
    <property type="component" value="Chromosome 3"/>
</dbReference>
<gene>
    <name evidence="1" type="ORF">MLD38_007064</name>
</gene>
<keyword evidence="2" id="KW-1185">Reference proteome</keyword>